<evidence type="ECO:0000313" key="1">
    <source>
        <dbReference type="EMBL" id="KAH7921875.1"/>
    </source>
</evidence>
<protein>
    <submittedName>
        <fullName evidence="1">Uncharacterized protein</fullName>
    </submittedName>
</protein>
<reference evidence="1" key="1">
    <citation type="journal article" date="2021" name="New Phytol.">
        <title>Evolutionary innovations through gain and loss of genes in the ectomycorrhizal Boletales.</title>
        <authorList>
            <person name="Wu G."/>
            <person name="Miyauchi S."/>
            <person name="Morin E."/>
            <person name="Kuo A."/>
            <person name="Drula E."/>
            <person name="Varga T."/>
            <person name="Kohler A."/>
            <person name="Feng B."/>
            <person name="Cao Y."/>
            <person name="Lipzen A."/>
            <person name="Daum C."/>
            <person name="Hundley H."/>
            <person name="Pangilinan J."/>
            <person name="Johnson J."/>
            <person name="Barry K."/>
            <person name="LaButti K."/>
            <person name="Ng V."/>
            <person name="Ahrendt S."/>
            <person name="Min B."/>
            <person name="Choi I.G."/>
            <person name="Park H."/>
            <person name="Plett J.M."/>
            <person name="Magnuson J."/>
            <person name="Spatafora J.W."/>
            <person name="Nagy L.G."/>
            <person name="Henrissat B."/>
            <person name="Grigoriev I.V."/>
            <person name="Yang Z.L."/>
            <person name="Xu J."/>
            <person name="Martin F.M."/>
        </authorList>
    </citation>
    <scope>NUCLEOTIDE SEQUENCE</scope>
    <source>
        <strain evidence="1">KUC20120723A-06</strain>
    </source>
</reference>
<name>A0ACB8B987_9AGAM</name>
<evidence type="ECO:0000313" key="2">
    <source>
        <dbReference type="Proteomes" id="UP000790709"/>
    </source>
</evidence>
<feature type="non-terminal residue" evidence="1">
    <location>
        <position position="1"/>
    </location>
</feature>
<organism evidence="1 2">
    <name type="scientific">Leucogyrophana mollusca</name>
    <dbReference type="NCBI Taxonomy" id="85980"/>
    <lineage>
        <taxon>Eukaryota</taxon>
        <taxon>Fungi</taxon>
        <taxon>Dikarya</taxon>
        <taxon>Basidiomycota</taxon>
        <taxon>Agaricomycotina</taxon>
        <taxon>Agaricomycetes</taxon>
        <taxon>Agaricomycetidae</taxon>
        <taxon>Boletales</taxon>
        <taxon>Boletales incertae sedis</taxon>
        <taxon>Leucogyrophana</taxon>
    </lineage>
</organism>
<gene>
    <name evidence="1" type="ORF">BV22DRAFT_1038156</name>
</gene>
<accession>A0ACB8B987</accession>
<proteinExistence type="predicted"/>
<keyword evidence="2" id="KW-1185">Reference proteome</keyword>
<comment type="caution">
    <text evidence="1">The sequence shown here is derived from an EMBL/GenBank/DDBJ whole genome shotgun (WGS) entry which is preliminary data.</text>
</comment>
<sequence length="232" mass="25398">YRSLILKHAQPFAAYANSKLIFEGLGTEYRALRAVSESPLCGKGSLIGVPAVIHYDEDIHPPPPSDLVAVVATRLAEFIAELHVCGKGPNKVVDSPKPHVVISRAALSGMVDPLLEEVVDMFKASALTSDETPIMGDYWLGNILIAVEDAPDGAKINTVIGKCMRRHFLKAYAGAAKIEVEPFRVVMGMGFRWINWARPLGRGNGEIRECVDIGVEYIRRGTERSEDWLATS</sequence>
<dbReference type="EMBL" id="MU266508">
    <property type="protein sequence ID" value="KAH7921875.1"/>
    <property type="molecule type" value="Genomic_DNA"/>
</dbReference>
<dbReference type="Proteomes" id="UP000790709">
    <property type="component" value="Unassembled WGS sequence"/>
</dbReference>